<sequence length="94" mass="10318">MNHVRAVRNEAGTARFGLRRHGCAQSRPGRHSIEAGAARIRAEAARIEAGAAPAARWSGQRDAGRGGDATTNPGRRNHRRWSGRRMQVQRAVDR</sequence>
<organism evidence="2">
    <name type="scientific">Arundo donax</name>
    <name type="common">Giant reed</name>
    <name type="synonym">Donax arundinaceus</name>
    <dbReference type="NCBI Taxonomy" id="35708"/>
    <lineage>
        <taxon>Eukaryota</taxon>
        <taxon>Viridiplantae</taxon>
        <taxon>Streptophyta</taxon>
        <taxon>Embryophyta</taxon>
        <taxon>Tracheophyta</taxon>
        <taxon>Spermatophyta</taxon>
        <taxon>Magnoliopsida</taxon>
        <taxon>Liliopsida</taxon>
        <taxon>Poales</taxon>
        <taxon>Poaceae</taxon>
        <taxon>PACMAD clade</taxon>
        <taxon>Arundinoideae</taxon>
        <taxon>Arundineae</taxon>
        <taxon>Arundo</taxon>
    </lineage>
</organism>
<evidence type="ECO:0000313" key="2">
    <source>
        <dbReference type="EMBL" id="JAD25074.1"/>
    </source>
</evidence>
<name>A0A0A8YFR3_ARUDO</name>
<evidence type="ECO:0000256" key="1">
    <source>
        <dbReference type="SAM" id="MobiDB-lite"/>
    </source>
</evidence>
<feature type="region of interest" description="Disordered" evidence="1">
    <location>
        <begin position="50"/>
        <end position="94"/>
    </location>
</feature>
<reference evidence="2" key="2">
    <citation type="journal article" date="2015" name="Data Brief">
        <title>Shoot transcriptome of the giant reed, Arundo donax.</title>
        <authorList>
            <person name="Barrero R.A."/>
            <person name="Guerrero F.D."/>
            <person name="Moolhuijzen P."/>
            <person name="Goolsby J.A."/>
            <person name="Tidwell J."/>
            <person name="Bellgard S.E."/>
            <person name="Bellgard M.I."/>
        </authorList>
    </citation>
    <scope>NUCLEOTIDE SEQUENCE</scope>
    <source>
        <tissue evidence="2">Shoot tissue taken approximately 20 cm above the soil surface</tissue>
    </source>
</reference>
<dbReference type="EMBL" id="GBRH01272821">
    <property type="protein sequence ID" value="JAD25074.1"/>
    <property type="molecule type" value="Transcribed_RNA"/>
</dbReference>
<dbReference type="AlphaFoldDB" id="A0A0A8YFR3"/>
<accession>A0A0A8YFR3</accession>
<protein>
    <submittedName>
        <fullName evidence="2">Uncharacterized protein</fullName>
    </submittedName>
</protein>
<reference evidence="2" key="1">
    <citation type="submission" date="2014-09" db="EMBL/GenBank/DDBJ databases">
        <authorList>
            <person name="Magalhaes I.L.F."/>
            <person name="Oliveira U."/>
            <person name="Santos F.R."/>
            <person name="Vidigal T.H.D.A."/>
            <person name="Brescovit A.D."/>
            <person name="Santos A.J."/>
        </authorList>
    </citation>
    <scope>NUCLEOTIDE SEQUENCE</scope>
    <source>
        <tissue evidence="2">Shoot tissue taken approximately 20 cm above the soil surface</tissue>
    </source>
</reference>
<proteinExistence type="predicted"/>